<name>A0ABW4BCM6_9LACO</name>
<protein>
    <submittedName>
        <fullName evidence="5">Acyl-CoA thioesterase</fullName>
        <ecNumber evidence="5">3.1.2.20</ecNumber>
    </submittedName>
</protein>
<evidence type="ECO:0000256" key="2">
    <source>
        <dbReference type="ARBA" id="ARBA00022801"/>
    </source>
</evidence>
<evidence type="ECO:0000259" key="4">
    <source>
        <dbReference type="PROSITE" id="PS51770"/>
    </source>
</evidence>
<dbReference type="EC" id="3.1.2.20" evidence="5"/>
<dbReference type="CDD" id="cd03442">
    <property type="entry name" value="BFIT_BACH"/>
    <property type="match status" value="1"/>
</dbReference>
<accession>A0ABW4BCM6</accession>
<gene>
    <name evidence="5" type="ORF">ACFQ41_00595</name>
</gene>
<sequence>MLMSETLSVTTHRIFQGQMNEHASLFGGQTAAWLDETASISAHRFARSKMVTGSLDRLVYVKPVLIGHALIYTSFVTGCGKRSLEVFTKLVGEDLDTGEQYLAAWSLMTFVINPGSTLPSLEADLPLGAKLAAGYADRVAANRAARQSMPDITID</sequence>
<dbReference type="InterPro" id="IPR029069">
    <property type="entry name" value="HotDog_dom_sf"/>
</dbReference>
<dbReference type="InterPro" id="IPR033120">
    <property type="entry name" value="HOTDOG_ACOT"/>
</dbReference>
<feature type="domain" description="HotDog ACOT-type" evidence="4">
    <location>
        <begin position="4"/>
        <end position="116"/>
    </location>
</feature>
<proteinExistence type="inferred from homology"/>
<organism evidence="5 6">
    <name type="scientific">Lacticaseibacillus suilingensis</name>
    <dbReference type="NCBI Taxonomy" id="2799577"/>
    <lineage>
        <taxon>Bacteria</taxon>
        <taxon>Bacillati</taxon>
        <taxon>Bacillota</taxon>
        <taxon>Bacilli</taxon>
        <taxon>Lactobacillales</taxon>
        <taxon>Lactobacillaceae</taxon>
        <taxon>Lacticaseibacillus</taxon>
    </lineage>
</organism>
<dbReference type="RefSeq" id="WP_204119501.1">
    <property type="nucleotide sequence ID" value="NZ_BOLV01000016.1"/>
</dbReference>
<evidence type="ECO:0000313" key="5">
    <source>
        <dbReference type="EMBL" id="MFD1397803.1"/>
    </source>
</evidence>
<reference evidence="6" key="1">
    <citation type="journal article" date="2019" name="Int. J. Syst. Evol. Microbiol.">
        <title>The Global Catalogue of Microorganisms (GCM) 10K type strain sequencing project: providing services to taxonomists for standard genome sequencing and annotation.</title>
        <authorList>
            <consortium name="The Broad Institute Genomics Platform"/>
            <consortium name="The Broad Institute Genome Sequencing Center for Infectious Disease"/>
            <person name="Wu L."/>
            <person name="Ma J."/>
        </authorList>
    </citation>
    <scope>NUCLEOTIDE SEQUENCE [LARGE SCALE GENOMIC DNA]</scope>
    <source>
        <strain evidence="6">CCM 9110</strain>
    </source>
</reference>
<dbReference type="PANTHER" id="PTHR11049">
    <property type="entry name" value="ACYL COENZYME A THIOESTER HYDROLASE"/>
    <property type="match status" value="1"/>
</dbReference>
<dbReference type="InterPro" id="IPR006683">
    <property type="entry name" value="Thioestr_dom"/>
</dbReference>
<keyword evidence="2 3" id="KW-0378">Hydrolase</keyword>
<dbReference type="Gene3D" id="3.10.129.10">
    <property type="entry name" value="Hotdog Thioesterase"/>
    <property type="match status" value="1"/>
</dbReference>
<dbReference type="PROSITE" id="PS51770">
    <property type="entry name" value="HOTDOG_ACOT"/>
    <property type="match status" value="1"/>
</dbReference>
<comment type="similarity">
    <text evidence="1">Belongs to the acyl coenzyme A hydrolase family.</text>
</comment>
<comment type="caution">
    <text evidence="5">The sequence shown here is derived from an EMBL/GenBank/DDBJ whole genome shotgun (WGS) entry which is preliminary data.</text>
</comment>
<dbReference type="InterPro" id="IPR040170">
    <property type="entry name" value="Cytosol_ACT"/>
</dbReference>
<evidence type="ECO:0000256" key="1">
    <source>
        <dbReference type="ARBA" id="ARBA00010458"/>
    </source>
</evidence>
<evidence type="ECO:0000313" key="6">
    <source>
        <dbReference type="Proteomes" id="UP001597199"/>
    </source>
</evidence>
<dbReference type="SUPFAM" id="SSF54637">
    <property type="entry name" value="Thioesterase/thiol ester dehydrase-isomerase"/>
    <property type="match status" value="1"/>
</dbReference>
<dbReference type="Pfam" id="PF03061">
    <property type="entry name" value="4HBT"/>
    <property type="match status" value="1"/>
</dbReference>
<keyword evidence="6" id="KW-1185">Reference proteome</keyword>
<dbReference type="EMBL" id="JBHTOA010000005">
    <property type="protein sequence ID" value="MFD1397803.1"/>
    <property type="molecule type" value="Genomic_DNA"/>
</dbReference>
<dbReference type="PANTHER" id="PTHR11049:SF24">
    <property type="entry name" value="CYTOSOLIC ACYL COENZYME A THIOESTER HYDROLASE"/>
    <property type="match status" value="1"/>
</dbReference>
<dbReference type="GO" id="GO:0047617">
    <property type="term" value="F:fatty acyl-CoA hydrolase activity"/>
    <property type="evidence" value="ECO:0007669"/>
    <property type="project" value="UniProtKB-EC"/>
</dbReference>
<dbReference type="Proteomes" id="UP001597199">
    <property type="component" value="Unassembled WGS sequence"/>
</dbReference>
<evidence type="ECO:0000256" key="3">
    <source>
        <dbReference type="PROSITE-ProRule" id="PRU01106"/>
    </source>
</evidence>